<dbReference type="GO" id="GO:0004359">
    <property type="term" value="F:glutaminase activity"/>
    <property type="evidence" value="ECO:0007669"/>
    <property type="project" value="InterPro"/>
</dbReference>
<keyword evidence="1" id="KW-0436">Ligase</keyword>
<evidence type="ECO:0000259" key="3">
    <source>
        <dbReference type="PROSITE" id="PS50263"/>
    </source>
</evidence>
<dbReference type="InterPro" id="IPR003694">
    <property type="entry name" value="NAD_synthase"/>
</dbReference>
<dbReference type="PANTHER" id="PTHR23090:SF9">
    <property type="entry name" value="GLUTAMINE-DEPENDENT NAD(+) SYNTHETASE"/>
    <property type="match status" value="1"/>
</dbReference>
<dbReference type="FunFam" id="3.60.110.10:FF:000003">
    <property type="entry name" value="Glutamine-dependent NAD(+) synthetase"/>
    <property type="match status" value="1"/>
</dbReference>
<protein>
    <recommendedName>
        <fullName evidence="2">NAD(+) synthase [glutamine-hydrolyzing]</fullName>
    </recommendedName>
</protein>
<dbReference type="GO" id="GO:0003952">
    <property type="term" value="F:NAD+ synthase (glutamine-hydrolyzing) activity"/>
    <property type="evidence" value="ECO:0007669"/>
    <property type="project" value="InterPro"/>
</dbReference>
<evidence type="ECO:0000313" key="4">
    <source>
        <dbReference type="EMBL" id="KAF6005418.1"/>
    </source>
</evidence>
<dbReference type="InterPro" id="IPR036526">
    <property type="entry name" value="C-N_Hydrolase_sf"/>
</dbReference>
<dbReference type="SUPFAM" id="SSF56317">
    <property type="entry name" value="Carbon-nitrogen hydrolase"/>
    <property type="match status" value="1"/>
</dbReference>
<gene>
    <name evidence="4" type="primary">NADSYN1</name>
    <name evidence="4" type="ORF">F1559_004945</name>
</gene>
<keyword evidence="5" id="KW-1185">Reference proteome</keyword>
<dbReference type="SUPFAM" id="SSF52402">
    <property type="entry name" value="Adenine nucleotide alpha hydrolases-like"/>
    <property type="match status" value="1"/>
</dbReference>
<organism evidence="4 5">
    <name type="scientific">Cyanidiococcus yangmingshanensis</name>
    <dbReference type="NCBI Taxonomy" id="2690220"/>
    <lineage>
        <taxon>Eukaryota</taxon>
        <taxon>Rhodophyta</taxon>
        <taxon>Bangiophyceae</taxon>
        <taxon>Cyanidiales</taxon>
        <taxon>Cyanidiaceae</taxon>
        <taxon>Cyanidiococcus</taxon>
    </lineage>
</organism>
<dbReference type="InterPro" id="IPR014729">
    <property type="entry name" value="Rossmann-like_a/b/a_fold"/>
</dbReference>
<proteinExistence type="predicted"/>
<feature type="domain" description="CN hydrolase" evidence="3">
    <location>
        <begin position="4"/>
        <end position="279"/>
    </location>
</feature>
<dbReference type="PANTHER" id="PTHR23090">
    <property type="entry name" value="NH 3 /GLUTAMINE-DEPENDENT NAD + SYNTHETASE"/>
    <property type="match status" value="1"/>
</dbReference>
<name>A0A7J7IQX5_9RHOD</name>
<dbReference type="OrthoDB" id="2020662at2759"/>
<dbReference type="GO" id="GO:0005737">
    <property type="term" value="C:cytoplasm"/>
    <property type="evidence" value="ECO:0007669"/>
    <property type="project" value="InterPro"/>
</dbReference>
<dbReference type="Proteomes" id="UP000530660">
    <property type="component" value="Unassembled WGS sequence"/>
</dbReference>
<dbReference type="GO" id="GO:0009435">
    <property type="term" value="P:NAD+ biosynthetic process"/>
    <property type="evidence" value="ECO:0007669"/>
    <property type="project" value="InterPro"/>
</dbReference>
<dbReference type="EMBL" id="VWRR01000001">
    <property type="protein sequence ID" value="KAF6005418.1"/>
    <property type="molecule type" value="Genomic_DNA"/>
</dbReference>
<sequence length="592" mass="65449">MRLVRVATCNLNQWSLDFSGNLERICRSIDEARRAGARYRLGPELEVSGYGCEDHFFESDTFMHSWEVIAQIIARGCTDNILVDVGAPVLHRHVAYNCRVLLLNRRVVLIRPKLALADDGNYRESRWFAAWPANGERALELYPLPDCVQKVTAFGQRSTLIGEALLDIDGVVVASETCEELFTPNAPHIRYSLNGCDLIGNGSGSHHNLRKLDQRIDLLRSATAKGGGAYLYANQQGCDGGRLYYDGCALICVNGKIVAQASQFSIASEVEVVVANIDLDQVTAYRIAIASRGVQAASACPLPRVDQFGQWLRTENFMYPGEHFSGPWQHAWTQDRDPGLESDTAANRRVPDAHEVANAQTTRFCLLMPASEQLAHVPSPAIPVRLHTAEEEIAYGPACWLWDYLRRSGMSGFFLPLSGGADSSATATLVGSMCRLVATEAQKGNEHVICEARPHRRPRIGPRHGPRHERWLCSVRCSRVRLTHSSYRVHGQRKLKQIDKGTGSTARQRDRCVSCGLAYRLGCVCGHPGLYPRDGTNTSLSAPRRHLGGERCVAEYTSPRSDGAQFLVRSTAALGSRKWPTSAAGTRLCQRR</sequence>
<dbReference type="Gene3D" id="3.60.110.10">
    <property type="entry name" value="Carbon-nitrogen hydrolase"/>
    <property type="match status" value="1"/>
</dbReference>
<dbReference type="AlphaFoldDB" id="A0A7J7IQX5"/>
<comment type="caution">
    <text evidence="4">The sequence shown here is derived from an EMBL/GenBank/DDBJ whole genome shotgun (WGS) entry which is preliminary data.</text>
</comment>
<dbReference type="InterPro" id="IPR003010">
    <property type="entry name" value="C-N_Hydrolase"/>
</dbReference>
<accession>A0A7J7IQX5</accession>
<evidence type="ECO:0000256" key="1">
    <source>
        <dbReference type="ARBA" id="ARBA00022598"/>
    </source>
</evidence>
<dbReference type="Gene3D" id="3.40.50.620">
    <property type="entry name" value="HUPs"/>
    <property type="match status" value="1"/>
</dbReference>
<dbReference type="CDD" id="cd07570">
    <property type="entry name" value="GAT_Gln-NAD-synth"/>
    <property type="match status" value="1"/>
</dbReference>
<reference evidence="4 5" key="1">
    <citation type="journal article" date="2020" name="J. Phycol.">
        <title>Comparative genome analysis reveals Cyanidiococcus gen. nov., a new extremophilic red algal genus sister to Cyanidioschyzon (Cyanidioschyzonaceae, Rhodophyta).</title>
        <authorList>
            <person name="Liu S.-L."/>
            <person name="Chiang Y.-R."/>
            <person name="Yoon H.S."/>
            <person name="Fu H.-Y."/>
        </authorList>
    </citation>
    <scope>NUCLEOTIDE SEQUENCE [LARGE SCALE GENOMIC DNA]</scope>
    <source>
        <strain evidence="4 5">THAL066</strain>
    </source>
</reference>
<dbReference type="PROSITE" id="PS50263">
    <property type="entry name" value="CN_HYDROLASE"/>
    <property type="match status" value="1"/>
</dbReference>
<evidence type="ECO:0000256" key="2">
    <source>
        <dbReference type="ARBA" id="ARBA00030681"/>
    </source>
</evidence>
<evidence type="ECO:0000313" key="5">
    <source>
        <dbReference type="Proteomes" id="UP000530660"/>
    </source>
</evidence>
<dbReference type="Pfam" id="PF00795">
    <property type="entry name" value="CN_hydrolase"/>
    <property type="match status" value="1"/>
</dbReference>